<proteinExistence type="predicted"/>
<dbReference type="KEGG" id="cohn:KCTCHS21_15670"/>
<protein>
    <submittedName>
        <fullName evidence="2">Uncharacterized protein</fullName>
    </submittedName>
</protein>
<name>A0A3T1D285_9BACL</name>
<dbReference type="OrthoDB" id="2678890at2"/>
<sequence length="109" mass="12072">METFELSELVISQGSEVWNLSFSSAKLMIVSEYGSRLWFIDVEGLSDEALLNKFAESDEIGVSVQTATIEGRKMDGRAFFHPNPQHHAAAIRGDGPLQGYEQPLNSGKR</sequence>
<dbReference type="EMBL" id="AP019400">
    <property type="protein sequence ID" value="BBI32168.1"/>
    <property type="molecule type" value="Genomic_DNA"/>
</dbReference>
<evidence type="ECO:0000256" key="1">
    <source>
        <dbReference type="SAM" id="MobiDB-lite"/>
    </source>
</evidence>
<evidence type="ECO:0000313" key="3">
    <source>
        <dbReference type="Proteomes" id="UP000289856"/>
    </source>
</evidence>
<evidence type="ECO:0000313" key="2">
    <source>
        <dbReference type="EMBL" id="BBI32168.1"/>
    </source>
</evidence>
<dbReference type="Proteomes" id="UP000289856">
    <property type="component" value="Chromosome"/>
</dbReference>
<accession>A0A3T1D285</accession>
<feature type="region of interest" description="Disordered" evidence="1">
    <location>
        <begin position="90"/>
        <end position="109"/>
    </location>
</feature>
<dbReference type="AlphaFoldDB" id="A0A3T1D285"/>
<organism evidence="2 3">
    <name type="scientific">Cohnella abietis</name>
    <dbReference type="NCBI Taxonomy" id="2507935"/>
    <lineage>
        <taxon>Bacteria</taxon>
        <taxon>Bacillati</taxon>
        <taxon>Bacillota</taxon>
        <taxon>Bacilli</taxon>
        <taxon>Bacillales</taxon>
        <taxon>Paenibacillaceae</taxon>
        <taxon>Cohnella</taxon>
    </lineage>
</organism>
<keyword evidence="3" id="KW-1185">Reference proteome</keyword>
<reference evidence="2 3" key="1">
    <citation type="submission" date="2019-01" db="EMBL/GenBank/DDBJ databases">
        <title>Complete genome sequence of Cohnella hallensis HS21 isolated from Korean fir (Abies koreana) rhizospheric soil.</title>
        <authorList>
            <person name="Jiang L."/>
            <person name="Kang S.W."/>
            <person name="Kim S."/>
            <person name="Jung J."/>
            <person name="Kim C.Y."/>
            <person name="Kim D.H."/>
            <person name="Kim S.W."/>
            <person name="Lee J."/>
        </authorList>
    </citation>
    <scope>NUCLEOTIDE SEQUENCE [LARGE SCALE GENOMIC DNA]</scope>
    <source>
        <strain evidence="2 3">HS21</strain>
    </source>
</reference>
<gene>
    <name evidence="2" type="ORF">KCTCHS21_15670</name>
</gene>
<dbReference type="RefSeq" id="WP_130606516.1">
    <property type="nucleotide sequence ID" value="NZ_AP019400.1"/>
</dbReference>